<protein>
    <submittedName>
        <fullName evidence="1">Uncharacterized protein</fullName>
    </submittedName>
</protein>
<sequence length="139" mass="16093">MDDSHSRKEFESIDFEEEPSEKKQPQEQEEENDETYKDVEEGQRSSRRRKPKTPSSMDEVEAKLKTLKLKYPSNIPNIKNAINLYLHIGGNTPTSRWIVFDKIASFSFVKTSQIDSSEGKEDENDEESEDVAFNGWVES</sequence>
<proteinExistence type="predicted"/>
<evidence type="ECO:0000313" key="1">
    <source>
        <dbReference type="EMBL" id="KAI8022316.1"/>
    </source>
</evidence>
<comment type="caution">
    <text evidence="1">The sequence shown here is derived from an EMBL/GenBank/DDBJ whole genome shotgun (WGS) entry which is preliminary data.</text>
</comment>
<accession>A0ACC0ID79</accession>
<reference evidence="1 2" key="1">
    <citation type="journal article" date="2022" name="Plant J.">
        <title>Chromosome-level genome of Camellia lanceoleosa provides a valuable resource for understanding genome evolution and self-incompatibility.</title>
        <authorList>
            <person name="Gong W."/>
            <person name="Xiao S."/>
            <person name="Wang L."/>
            <person name="Liao Z."/>
            <person name="Chang Y."/>
            <person name="Mo W."/>
            <person name="Hu G."/>
            <person name="Li W."/>
            <person name="Zhao G."/>
            <person name="Zhu H."/>
            <person name="Hu X."/>
            <person name="Ji K."/>
            <person name="Xiang X."/>
            <person name="Song Q."/>
            <person name="Yuan D."/>
            <person name="Jin S."/>
            <person name="Zhang L."/>
        </authorList>
    </citation>
    <scope>NUCLEOTIDE SEQUENCE [LARGE SCALE GENOMIC DNA]</scope>
    <source>
        <strain evidence="1">SQ_2022a</strain>
    </source>
</reference>
<organism evidence="1 2">
    <name type="scientific">Camellia lanceoleosa</name>
    <dbReference type="NCBI Taxonomy" id="1840588"/>
    <lineage>
        <taxon>Eukaryota</taxon>
        <taxon>Viridiplantae</taxon>
        <taxon>Streptophyta</taxon>
        <taxon>Embryophyta</taxon>
        <taxon>Tracheophyta</taxon>
        <taxon>Spermatophyta</taxon>
        <taxon>Magnoliopsida</taxon>
        <taxon>eudicotyledons</taxon>
        <taxon>Gunneridae</taxon>
        <taxon>Pentapetalae</taxon>
        <taxon>asterids</taxon>
        <taxon>Ericales</taxon>
        <taxon>Theaceae</taxon>
        <taxon>Camellia</taxon>
    </lineage>
</organism>
<dbReference type="EMBL" id="CM045763">
    <property type="protein sequence ID" value="KAI8022316.1"/>
    <property type="molecule type" value="Genomic_DNA"/>
</dbReference>
<evidence type="ECO:0000313" key="2">
    <source>
        <dbReference type="Proteomes" id="UP001060215"/>
    </source>
</evidence>
<keyword evidence="2" id="KW-1185">Reference proteome</keyword>
<gene>
    <name evidence="1" type="ORF">LOK49_LG03G02554</name>
</gene>
<name>A0ACC0ID79_9ERIC</name>
<dbReference type="Proteomes" id="UP001060215">
    <property type="component" value="Chromosome 6"/>
</dbReference>